<dbReference type="EMBL" id="MLQM01000111">
    <property type="protein sequence ID" value="OHV00357.1"/>
    <property type="molecule type" value="Genomic_DNA"/>
</dbReference>
<evidence type="ECO:0000259" key="3">
    <source>
        <dbReference type="Pfam" id="PF12484"/>
    </source>
</evidence>
<sequence>MSGAIMFDFGALPPEINSTRMYAGPGSAPMMAAAASWRALAAELSSAATSYEAALTQLTGEEWTGPAAASMTAAATPYMTWMGTTAAQAEQAATQATAAAAAFEAAHAATVPPAVVAANRAQLATLVATNFLGLNTAAIAANEAHYGEMWAQDAAAMYGYAGSAASASQVTPFTSPNQTTNPTGIAGQAAAVTQASGTAAGNSSAQVSQLISSMPSAIQSLASPMSAATSAASGSGASGIGSILSGLGSSLGSTDYMSVILNGISSGGATAAMYIPSTLIPSMIGYFAGPGFNAAGGGAASAGLGALLAPGGPLGELGALGGAAGAASSAVPGLSAGLSGSSAVTASMGQASLVGAISTPPTWAAATPASAASTGAVQGAGWAVAPESNSVAAMPGGMPGGAGGRGGGFGFGAPRYGFKPTVMPRPVVAG</sequence>
<evidence type="ECO:0000256" key="1">
    <source>
        <dbReference type="ARBA" id="ARBA00010652"/>
    </source>
</evidence>
<feature type="domain" description="PPE family C-terminal" evidence="3">
    <location>
        <begin position="345"/>
        <end position="426"/>
    </location>
</feature>
<organism evidence="4 5">
    <name type="scientific">Mycobacterium talmoniae</name>
    <dbReference type="NCBI Taxonomy" id="1858794"/>
    <lineage>
        <taxon>Bacteria</taxon>
        <taxon>Bacillati</taxon>
        <taxon>Actinomycetota</taxon>
        <taxon>Actinomycetes</taxon>
        <taxon>Mycobacteriales</taxon>
        <taxon>Mycobacteriaceae</taxon>
        <taxon>Mycobacterium</taxon>
    </lineage>
</organism>
<dbReference type="SUPFAM" id="SSF140459">
    <property type="entry name" value="PE/PPE dimer-like"/>
    <property type="match status" value="1"/>
</dbReference>
<evidence type="ECO:0000313" key="4">
    <source>
        <dbReference type="EMBL" id="OHV00357.1"/>
    </source>
</evidence>
<dbReference type="PANTHER" id="PTHR46766">
    <property type="entry name" value="GLUTAMINE-RICH PROTEIN 2"/>
    <property type="match status" value="1"/>
</dbReference>
<dbReference type="Proteomes" id="UP000179734">
    <property type="component" value="Unassembled WGS sequence"/>
</dbReference>
<accession>A0A1S1NG68</accession>
<dbReference type="GO" id="GO:0052572">
    <property type="term" value="P:response to host immune response"/>
    <property type="evidence" value="ECO:0007669"/>
    <property type="project" value="TreeGrafter"/>
</dbReference>
<name>A0A1S1NG68_9MYCO</name>
<dbReference type="Pfam" id="PF12484">
    <property type="entry name" value="PPE-SVP"/>
    <property type="match status" value="1"/>
</dbReference>
<evidence type="ECO:0008006" key="6">
    <source>
        <dbReference type="Google" id="ProtNLM"/>
    </source>
</evidence>
<reference evidence="4 5" key="1">
    <citation type="submission" date="2016-10" db="EMBL/GenBank/DDBJ databases">
        <title>Genome sequence of Mycobacterium talmonii.</title>
        <authorList>
            <person name="Greninger A.L."/>
            <person name="Elliott B."/>
            <person name="Vasireddy S."/>
            <person name="Vasireddy R."/>
        </authorList>
    </citation>
    <scope>NUCLEOTIDE SEQUENCE [LARGE SCALE GENOMIC DNA]</scope>
    <source>
        <strain evidence="5">NE-TNMC-100812</strain>
    </source>
</reference>
<dbReference type="FunFam" id="1.20.1260.20:FF:000001">
    <property type="entry name" value="PPE family protein PPE41"/>
    <property type="match status" value="1"/>
</dbReference>
<dbReference type="AlphaFoldDB" id="A0A1S1NG68"/>
<comment type="caution">
    <text evidence="4">The sequence shown here is derived from an EMBL/GenBank/DDBJ whole genome shotgun (WGS) entry which is preliminary data.</text>
</comment>
<feature type="domain" description="PPE" evidence="2">
    <location>
        <begin position="8"/>
        <end position="170"/>
    </location>
</feature>
<dbReference type="InterPro" id="IPR022171">
    <property type="entry name" value="PPE_C"/>
</dbReference>
<dbReference type="Pfam" id="PF00823">
    <property type="entry name" value="PPE"/>
    <property type="match status" value="1"/>
</dbReference>
<proteinExistence type="inferred from homology"/>
<evidence type="ECO:0000313" key="5">
    <source>
        <dbReference type="Proteomes" id="UP000179734"/>
    </source>
</evidence>
<evidence type="ECO:0000259" key="2">
    <source>
        <dbReference type="Pfam" id="PF00823"/>
    </source>
</evidence>
<keyword evidence="5" id="KW-1185">Reference proteome</keyword>
<protein>
    <recommendedName>
        <fullName evidence="6">PPE family protein</fullName>
    </recommendedName>
</protein>
<dbReference type="InterPro" id="IPR000030">
    <property type="entry name" value="PPE_dom"/>
</dbReference>
<gene>
    <name evidence="4" type="ORF">BKN37_18075</name>
</gene>
<comment type="similarity">
    <text evidence="1">Belongs to the mycobacterial PPE family.</text>
</comment>
<dbReference type="Gene3D" id="1.20.1260.20">
    <property type="entry name" value="PPE superfamily"/>
    <property type="match status" value="1"/>
</dbReference>
<dbReference type="PANTHER" id="PTHR46766:SF1">
    <property type="entry name" value="GLUTAMINE-RICH PROTEIN 2"/>
    <property type="match status" value="1"/>
</dbReference>
<dbReference type="InterPro" id="IPR038332">
    <property type="entry name" value="PPE_sf"/>
</dbReference>